<proteinExistence type="predicted"/>
<dbReference type="Gene3D" id="3.10.580.10">
    <property type="entry name" value="CBS-domain"/>
    <property type="match status" value="1"/>
</dbReference>
<dbReference type="AlphaFoldDB" id="A0A143PWK5"/>
<dbReference type="EMBL" id="CP015136">
    <property type="protein sequence ID" value="AMY12751.1"/>
    <property type="molecule type" value="Genomic_DNA"/>
</dbReference>
<dbReference type="PATRIC" id="fig|1813736.3.peg.6338"/>
<evidence type="ECO:0000313" key="14">
    <source>
        <dbReference type="Proteomes" id="UP000076079"/>
    </source>
</evidence>
<evidence type="ECO:0000256" key="2">
    <source>
        <dbReference type="ARBA" id="ARBA00022475"/>
    </source>
</evidence>
<evidence type="ECO:0000313" key="13">
    <source>
        <dbReference type="EMBL" id="AMY12751.1"/>
    </source>
</evidence>
<dbReference type="SUPFAM" id="SSF56176">
    <property type="entry name" value="FAD-binding/transporter-associated domain-like"/>
    <property type="match status" value="1"/>
</dbReference>
<evidence type="ECO:0000256" key="3">
    <source>
        <dbReference type="ARBA" id="ARBA00022692"/>
    </source>
</evidence>
<dbReference type="Proteomes" id="UP000076079">
    <property type="component" value="Chromosome"/>
</dbReference>
<feature type="transmembrane region" description="Helical" evidence="10">
    <location>
        <begin position="139"/>
        <end position="167"/>
    </location>
</feature>
<keyword evidence="6 8" id="KW-0129">CBS domain</keyword>
<dbReference type="OrthoDB" id="9798188at2"/>
<feature type="domain" description="CBS" evidence="11">
    <location>
        <begin position="287"/>
        <end position="343"/>
    </location>
</feature>
<organism evidence="13 14">
    <name type="scientific">Luteitalea pratensis</name>
    <dbReference type="NCBI Taxonomy" id="1855912"/>
    <lineage>
        <taxon>Bacteria</taxon>
        <taxon>Pseudomonadati</taxon>
        <taxon>Acidobacteriota</taxon>
        <taxon>Vicinamibacteria</taxon>
        <taxon>Vicinamibacterales</taxon>
        <taxon>Vicinamibacteraceae</taxon>
        <taxon>Luteitalea</taxon>
    </lineage>
</organism>
<dbReference type="Pfam" id="PF00571">
    <property type="entry name" value="CBS"/>
    <property type="match status" value="2"/>
</dbReference>
<evidence type="ECO:0000256" key="1">
    <source>
        <dbReference type="ARBA" id="ARBA00004651"/>
    </source>
</evidence>
<reference evidence="13 14" key="1">
    <citation type="journal article" date="2016" name="Genome Announc.">
        <title>First Complete Genome Sequence of a Subdivision 6 Acidobacterium Strain.</title>
        <authorList>
            <person name="Huang S."/>
            <person name="Vieira S."/>
            <person name="Bunk B."/>
            <person name="Riedel T."/>
            <person name="Sproer C."/>
            <person name="Overmann J."/>
        </authorList>
    </citation>
    <scope>NUCLEOTIDE SEQUENCE [LARGE SCALE GENOMIC DNA]</scope>
    <source>
        <strain evidence="14">DSM 100886 HEG_-6_39</strain>
    </source>
</reference>
<evidence type="ECO:0000256" key="9">
    <source>
        <dbReference type="PROSITE-ProRule" id="PRU01193"/>
    </source>
</evidence>
<sequence length="437" mass="47195">MTTLIVIVAVLVLLNGLFVAAEFAIVGTPRVAIDKRVAAGELLARRVQGVLEDPRRQDRFIATAQLGITLASLGLGMYSEHQVADRLVHWLEGLGAGRYIAAHTLASIVAVAILTYAHIVFGEMVPKSIALQRAERTVLWITPVMLVIQAVCFPLVLALNALGNTLLRLIGVRRQQRSHEHLYSPEELSHIVTESEAGGMLREESGKILRELFEFGDLTAREVMTPRVRLAALPLGADAETVTATVRKRPYTRYPVYEGDIDHLTGMVNVKDLLLLKESGGVLATDIVRPIPAVPDTATLDVVLETLRDARTQMAVVIDEHGGTAGVLTHEDLFDEVIGEVAEGAADHTSIYRTADGVLRVSGTSRVEEAGEALGVALEHDEVDSVSGLILARLGRPPIIGDEVTYDHVRFVVVSIEGLGVKECTAELEEAGDTTGE</sequence>
<evidence type="ECO:0000259" key="12">
    <source>
        <dbReference type="PROSITE" id="PS51846"/>
    </source>
</evidence>
<dbReference type="InterPro" id="IPR036318">
    <property type="entry name" value="FAD-bd_PCMH-like_sf"/>
</dbReference>
<dbReference type="Pfam" id="PF03471">
    <property type="entry name" value="CorC_HlyC"/>
    <property type="match status" value="1"/>
</dbReference>
<keyword evidence="5 9" id="KW-1133">Transmembrane helix</keyword>
<evidence type="ECO:0000259" key="11">
    <source>
        <dbReference type="PROSITE" id="PS51371"/>
    </source>
</evidence>
<dbReference type="InterPro" id="IPR044751">
    <property type="entry name" value="Ion_transp-like_CBS"/>
</dbReference>
<dbReference type="KEGG" id="abac:LuPra_06033"/>
<evidence type="ECO:0000256" key="5">
    <source>
        <dbReference type="ARBA" id="ARBA00022989"/>
    </source>
</evidence>
<dbReference type="Gene3D" id="3.30.465.10">
    <property type="match status" value="1"/>
</dbReference>
<dbReference type="SUPFAM" id="SSF54631">
    <property type="entry name" value="CBS-domain pair"/>
    <property type="match status" value="1"/>
</dbReference>
<evidence type="ECO:0000256" key="7">
    <source>
        <dbReference type="ARBA" id="ARBA00023136"/>
    </source>
</evidence>
<accession>A0A143PWK5</accession>
<evidence type="ECO:0000256" key="4">
    <source>
        <dbReference type="ARBA" id="ARBA00022737"/>
    </source>
</evidence>
<reference evidence="14" key="2">
    <citation type="submission" date="2016-04" db="EMBL/GenBank/DDBJ databases">
        <title>First Complete Genome Sequence of a Subdivision 6 Acidobacterium.</title>
        <authorList>
            <person name="Huang S."/>
            <person name="Vieira S."/>
            <person name="Bunk B."/>
            <person name="Riedel T."/>
            <person name="Sproeer C."/>
            <person name="Overmann J."/>
        </authorList>
    </citation>
    <scope>NUCLEOTIDE SEQUENCE [LARGE SCALE GENOMIC DNA]</scope>
    <source>
        <strain evidence="14">DSM 100886 HEG_-6_39</strain>
    </source>
</reference>
<protein>
    <submittedName>
        <fullName evidence="13">Magnesium and cobalt efflux protein CorC</fullName>
    </submittedName>
</protein>
<dbReference type="STRING" id="1855912.LuPra_06033"/>
<feature type="transmembrane region" description="Helical" evidence="10">
    <location>
        <begin position="99"/>
        <end position="119"/>
    </location>
</feature>
<dbReference type="InterPro" id="IPR051676">
    <property type="entry name" value="UPF0053_domain"/>
</dbReference>
<dbReference type="InterPro" id="IPR046342">
    <property type="entry name" value="CBS_dom_sf"/>
</dbReference>
<dbReference type="GO" id="GO:0005886">
    <property type="term" value="C:plasma membrane"/>
    <property type="evidence" value="ECO:0007669"/>
    <property type="project" value="UniProtKB-SubCell"/>
</dbReference>
<keyword evidence="14" id="KW-1185">Reference proteome</keyword>
<dbReference type="GO" id="GO:0050660">
    <property type="term" value="F:flavin adenine dinucleotide binding"/>
    <property type="evidence" value="ECO:0007669"/>
    <property type="project" value="InterPro"/>
</dbReference>
<dbReference type="Pfam" id="PF01595">
    <property type="entry name" value="CNNM"/>
    <property type="match status" value="1"/>
</dbReference>
<keyword evidence="3 9" id="KW-0812">Transmembrane</keyword>
<dbReference type="PROSITE" id="PS51846">
    <property type="entry name" value="CNNM"/>
    <property type="match status" value="1"/>
</dbReference>
<dbReference type="PANTHER" id="PTHR43099">
    <property type="entry name" value="UPF0053 PROTEIN YRKA"/>
    <property type="match status" value="1"/>
</dbReference>
<dbReference type="InterPro" id="IPR016169">
    <property type="entry name" value="FAD-bd_PCMH_sub2"/>
</dbReference>
<dbReference type="CDD" id="cd04590">
    <property type="entry name" value="CBS_pair_CorC_HlyC_assoc"/>
    <property type="match status" value="1"/>
</dbReference>
<dbReference type="InterPro" id="IPR002550">
    <property type="entry name" value="CNNM"/>
</dbReference>
<dbReference type="InterPro" id="IPR005170">
    <property type="entry name" value="Transptr-assoc_dom"/>
</dbReference>
<dbReference type="InterPro" id="IPR000644">
    <property type="entry name" value="CBS_dom"/>
</dbReference>
<evidence type="ECO:0000256" key="6">
    <source>
        <dbReference type="ARBA" id="ARBA00023122"/>
    </source>
</evidence>
<comment type="subcellular location">
    <subcellularLocation>
        <location evidence="1">Cell membrane</location>
        <topology evidence="1">Multi-pass membrane protein</topology>
    </subcellularLocation>
</comment>
<feature type="domain" description="CNNM transmembrane" evidence="12">
    <location>
        <begin position="1"/>
        <end position="205"/>
    </location>
</feature>
<dbReference type="SMART" id="SM01091">
    <property type="entry name" value="CorC_HlyC"/>
    <property type="match status" value="1"/>
</dbReference>
<evidence type="ECO:0000256" key="10">
    <source>
        <dbReference type="SAM" id="Phobius"/>
    </source>
</evidence>
<feature type="domain" description="CBS" evidence="11">
    <location>
        <begin position="224"/>
        <end position="285"/>
    </location>
</feature>
<name>A0A143PWK5_LUTPR</name>
<dbReference type="PANTHER" id="PTHR43099:SF5">
    <property type="entry name" value="HLYC_CORC FAMILY TRANSPORTER"/>
    <property type="match status" value="1"/>
</dbReference>
<dbReference type="RefSeq" id="WP_110174181.1">
    <property type="nucleotide sequence ID" value="NZ_CP015136.1"/>
</dbReference>
<keyword evidence="2" id="KW-1003">Cell membrane</keyword>
<feature type="transmembrane region" description="Helical" evidence="10">
    <location>
        <begin position="60"/>
        <end position="78"/>
    </location>
</feature>
<keyword evidence="4" id="KW-0677">Repeat</keyword>
<keyword evidence="7 9" id="KW-0472">Membrane</keyword>
<evidence type="ECO:0000256" key="8">
    <source>
        <dbReference type="PROSITE-ProRule" id="PRU00703"/>
    </source>
</evidence>
<dbReference type="PROSITE" id="PS51371">
    <property type="entry name" value="CBS"/>
    <property type="match status" value="2"/>
</dbReference>
<gene>
    <name evidence="13" type="primary">corC_2</name>
    <name evidence="13" type="ORF">LuPra_06033</name>
</gene>